<evidence type="ECO:0000256" key="3">
    <source>
        <dbReference type="ARBA" id="ARBA00022722"/>
    </source>
</evidence>
<dbReference type="InterPro" id="IPR029060">
    <property type="entry name" value="PIN-like_dom_sf"/>
</dbReference>
<proteinExistence type="inferred from homology"/>
<keyword evidence="9" id="KW-0238">DNA-binding</keyword>
<evidence type="ECO:0000256" key="4">
    <source>
        <dbReference type="ARBA" id="ARBA00022723"/>
    </source>
</evidence>
<feature type="domain" description="PIN" evidence="8">
    <location>
        <begin position="5"/>
        <end position="121"/>
    </location>
</feature>
<evidence type="ECO:0000256" key="1">
    <source>
        <dbReference type="ARBA" id="ARBA00001946"/>
    </source>
</evidence>
<keyword evidence="6" id="KW-0460">Magnesium</keyword>
<dbReference type="Pfam" id="PF01850">
    <property type="entry name" value="PIN"/>
    <property type="match status" value="1"/>
</dbReference>
<dbReference type="Gene3D" id="3.40.50.1010">
    <property type="entry name" value="5'-nuclease"/>
    <property type="match status" value="1"/>
</dbReference>
<gene>
    <name evidence="9" type="ORF">DSYM_06850</name>
</gene>
<comment type="similarity">
    <text evidence="7">Belongs to the PINc/VapC protein family.</text>
</comment>
<evidence type="ECO:0000256" key="7">
    <source>
        <dbReference type="ARBA" id="ARBA00038093"/>
    </source>
</evidence>
<evidence type="ECO:0000313" key="10">
    <source>
        <dbReference type="Proteomes" id="UP000662914"/>
    </source>
</evidence>
<protein>
    <submittedName>
        <fullName evidence="9">DNA-binding protein</fullName>
    </submittedName>
</protein>
<reference evidence="9" key="1">
    <citation type="journal article" name="DNA Res.">
        <title>The physiological potential of anammox bacteria as revealed by their core genome structure.</title>
        <authorList>
            <person name="Okubo T."/>
            <person name="Toyoda A."/>
            <person name="Fukuhara K."/>
            <person name="Uchiyama I."/>
            <person name="Harigaya Y."/>
            <person name="Kuroiwa M."/>
            <person name="Suzuki T."/>
            <person name="Murakami Y."/>
            <person name="Suwa Y."/>
            <person name="Takami H."/>
        </authorList>
    </citation>
    <scope>NUCLEOTIDE SEQUENCE</scope>
    <source>
        <strain evidence="9">317325-3</strain>
    </source>
</reference>
<dbReference type="InterPro" id="IPR002716">
    <property type="entry name" value="PIN_dom"/>
</dbReference>
<dbReference type="SUPFAM" id="SSF88723">
    <property type="entry name" value="PIN domain-like"/>
    <property type="match status" value="1"/>
</dbReference>
<dbReference type="KEGG" id="ddz:DSYM_06850"/>
<evidence type="ECO:0000256" key="5">
    <source>
        <dbReference type="ARBA" id="ARBA00022801"/>
    </source>
</evidence>
<keyword evidence="5" id="KW-0378">Hydrolase</keyword>
<dbReference type="GO" id="GO:0016787">
    <property type="term" value="F:hydrolase activity"/>
    <property type="evidence" value="ECO:0007669"/>
    <property type="project" value="UniProtKB-KW"/>
</dbReference>
<keyword evidence="2" id="KW-1277">Toxin-antitoxin system</keyword>
<dbReference type="PANTHER" id="PTHR33653:SF1">
    <property type="entry name" value="RIBONUCLEASE VAPC2"/>
    <property type="match status" value="1"/>
</dbReference>
<dbReference type="GO" id="GO:0046872">
    <property type="term" value="F:metal ion binding"/>
    <property type="evidence" value="ECO:0007669"/>
    <property type="project" value="UniProtKB-KW"/>
</dbReference>
<sequence length="138" mass="14975">MTARVLVDSNVLLDVITSDPVWGEWSAQALAGQLEHGALVINAIVYAEIAFDFETIEAVEALLPAADFDYAEIPREAAFLAARCHARYRAAGGARATILPDFLIGAHATVGRMALLTRDARRYRSYFPGLRLICPEGG</sequence>
<dbReference type="AlphaFoldDB" id="A0A809RUX4"/>
<dbReference type="GO" id="GO:0004518">
    <property type="term" value="F:nuclease activity"/>
    <property type="evidence" value="ECO:0007669"/>
    <property type="project" value="UniProtKB-KW"/>
</dbReference>
<keyword evidence="4" id="KW-0479">Metal-binding</keyword>
<evidence type="ECO:0000256" key="6">
    <source>
        <dbReference type="ARBA" id="ARBA00022842"/>
    </source>
</evidence>
<evidence type="ECO:0000259" key="8">
    <source>
        <dbReference type="Pfam" id="PF01850"/>
    </source>
</evidence>
<keyword evidence="3" id="KW-0540">Nuclease</keyword>
<dbReference type="GO" id="GO:0003677">
    <property type="term" value="F:DNA binding"/>
    <property type="evidence" value="ECO:0007669"/>
    <property type="project" value="UniProtKB-KW"/>
</dbReference>
<accession>A0A809RUX4</accession>
<name>A0A809RUX4_9PROT</name>
<dbReference type="Proteomes" id="UP000662914">
    <property type="component" value="Chromosome"/>
</dbReference>
<evidence type="ECO:0000256" key="2">
    <source>
        <dbReference type="ARBA" id="ARBA00022649"/>
    </source>
</evidence>
<dbReference type="EMBL" id="AP021857">
    <property type="protein sequence ID" value="BBO19986.1"/>
    <property type="molecule type" value="Genomic_DNA"/>
</dbReference>
<dbReference type="PANTHER" id="PTHR33653">
    <property type="entry name" value="RIBONUCLEASE VAPC2"/>
    <property type="match status" value="1"/>
</dbReference>
<evidence type="ECO:0000313" key="9">
    <source>
        <dbReference type="EMBL" id="BBO19986.1"/>
    </source>
</evidence>
<dbReference type="InterPro" id="IPR050556">
    <property type="entry name" value="Type_II_TA_system_RNase"/>
</dbReference>
<organism evidence="9 10">
    <name type="scientific">Candidatus Desulfobacillus denitrificans</name>
    <dbReference type="NCBI Taxonomy" id="2608985"/>
    <lineage>
        <taxon>Bacteria</taxon>
        <taxon>Pseudomonadati</taxon>
        <taxon>Pseudomonadota</taxon>
        <taxon>Betaproteobacteria</taxon>
        <taxon>Candidatus Desulfobacillus</taxon>
    </lineage>
</organism>
<comment type="cofactor">
    <cofactor evidence="1">
        <name>Mg(2+)</name>
        <dbReference type="ChEBI" id="CHEBI:18420"/>
    </cofactor>
</comment>